<evidence type="ECO:0000313" key="1">
    <source>
        <dbReference type="Ensembl" id="ENSLBEP00000020676.1"/>
    </source>
</evidence>
<proteinExistence type="predicted"/>
<protein>
    <recommendedName>
        <fullName evidence="3">CUB domain-containing protein</fullName>
    </recommendedName>
</protein>
<evidence type="ECO:0000313" key="2">
    <source>
        <dbReference type="Proteomes" id="UP000261660"/>
    </source>
</evidence>
<dbReference type="STRING" id="56723.ENSLBEP00000020676"/>
<dbReference type="Ensembl" id="ENSLBET00000021803.1">
    <property type="protein sequence ID" value="ENSLBEP00000020676.1"/>
    <property type="gene ID" value="ENSLBEG00000015917.1"/>
</dbReference>
<reference evidence="1" key="1">
    <citation type="submission" date="2025-08" db="UniProtKB">
        <authorList>
            <consortium name="Ensembl"/>
        </authorList>
    </citation>
    <scope>IDENTIFICATION</scope>
</reference>
<dbReference type="AlphaFoldDB" id="A0A3Q3FK00"/>
<name>A0A3Q3FK00_9LABR</name>
<accession>A0A3Q3FK00</accession>
<dbReference type="InParanoid" id="A0A3Q3FK00"/>
<evidence type="ECO:0008006" key="3">
    <source>
        <dbReference type="Google" id="ProtNLM"/>
    </source>
</evidence>
<dbReference type="InterPro" id="IPR035914">
    <property type="entry name" value="Sperma_CUB_dom_sf"/>
</dbReference>
<organism evidence="1 2">
    <name type="scientific">Labrus bergylta</name>
    <name type="common">ballan wrasse</name>
    <dbReference type="NCBI Taxonomy" id="56723"/>
    <lineage>
        <taxon>Eukaryota</taxon>
        <taxon>Metazoa</taxon>
        <taxon>Chordata</taxon>
        <taxon>Craniata</taxon>
        <taxon>Vertebrata</taxon>
        <taxon>Euteleostomi</taxon>
        <taxon>Actinopterygii</taxon>
        <taxon>Neopterygii</taxon>
        <taxon>Teleostei</taxon>
        <taxon>Neoteleostei</taxon>
        <taxon>Acanthomorphata</taxon>
        <taxon>Eupercaria</taxon>
        <taxon>Labriformes</taxon>
        <taxon>Labridae</taxon>
        <taxon>Labrus</taxon>
    </lineage>
</organism>
<dbReference type="Proteomes" id="UP000261660">
    <property type="component" value="Unplaced"/>
</dbReference>
<keyword evidence="2" id="KW-1185">Reference proteome</keyword>
<reference evidence="1" key="2">
    <citation type="submission" date="2025-09" db="UniProtKB">
        <authorList>
            <consortium name="Ensembl"/>
        </authorList>
    </citation>
    <scope>IDENTIFICATION</scope>
</reference>
<sequence length="105" mass="11573">LKKKNPHLNVGNEIHGCITTGDIIKAIGEIRQTFHGQTQSFTCSVPYKHSYPGEKDSLVGDCYGPSSKAQDTGFTSSWNVMSIIFHSDRHVAQRGFSVGYRKGKS</sequence>
<dbReference type="Gene3D" id="2.60.120.290">
    <property type="entry name" value="Spermadhesin, CUB domain"/>
    <property type="match status" value="1"/>
</dbReference>
<dbReference type="SUPFAM" id="SSF49854">
    <property type="entry name" value="Spermadhesin, CUB domain"/>
    <property type="match status" value="1"/>
</dbReference>